<dbReference type="PANTHER" id="PTHR45631">
    <property type="entry name" value="OS07G0107800 PROTEIN-RELATED"/>
    <property type="match status" value="1"/>
</dbReference>
<dbReference type="Proteomes" id="UP000827721">
    <property type="component" value="Unassembled WGS sequence"/>
</dbReference>
<evidence type="ECO:0000256" key="6">
    <source>
        <dbReference type="SAM" id="SignalP"/>
    </source>
</evidence>
<keyword evidence="3 6" id="KW-0732">Signal</keyword>
<name>A0ABQ8HM97_9ROSI</name>
<dbReference type="InterPro" id="IPR024788">
    <property type="entry name" value="Malectin-like_Carb-bd_dom"/>
</dbReference>
<keyword evidence="9" id="KW-1185">Reference proteome</keyword>
<evidence type="ECO:0000256" key="5">
    <source>
        <dbReference type="ARBA" id="ARBA00023136"/>
    </source>
</evidence>
<dbReference type="Pfam" id="PF12819">
    <property type="entry name" value="Malectin_like"/>
    <property type="match status" value="1"/>
</dbReference>
<gene>
    <name evidence="8" type="ORF">JRO89_XS09G0198500</name>
</gene>
<evidence type="ECO:0000259" key="7">
    <source>
        <dbReference type="Pfam" id="PF12819"/>
    </source>
</evidence>
<keyword evidence="2" id="KW-0812">Transmembrane</keyword>
<keyword evidence="4" id="KW-1133">Transmembrane helix</keyword>
<comment type="caution">
    <text evidence="8">The sequence shown here is derived from an EMBL/GenBank/DDBJ whole genome shotgun (WGS) entry which is preliminary data.</text>
</comment>
<keyword evidence="5" id="KW-0472">Membrane</keyword>
<dbReference type="EMBL" id="JAFEMO010000009">
    <property type="protein sequence ID" value="KAH7565377.1"/>
    <property type="molecule type" value="Genomic_DNA"/>
</dbReference>
<feature type="chain" id="PRO_5045042171" description="Malectin-like domain-containing protein" evidence="6">
    <location>
        <begin position="26"/>
        <end position="456"/>
    </location>
</feature>
<evidence type="ECO:0000313" key="9">
    <source>
        <dbReference type="Proteomes" id="UP000827721"/>
    </source>
</evidence>
<proteinExistence type="predicted"/>
<reference evidence="8 9" key="1">
    <citation type="submission" date="2021-02" db="EMBL/GenBank/DDBJ databases">
        <title>Plant Genome Project.</title>
        <authorList>
            <person name="Zhang R.-G."/>
        </authorList>
    </citation>
    <scope>NUCLEOTIDE SEQUENCE [LARGE SCALE GENOMIC DNA]</scope>
    <source>
        <tissue evidence="8">Leaves</tissue>
    </source>
</reference>
<protein>
    <recommendedName>
        <fullName evidence="7">Malectin-like domain-containing protein</fullName>
    </recommendedName>
</protein>
<evidence type="ECO:0000313" key="8">
    <source>
        <dbReference type="EMBL" id="KAH7565377.1"/>
    </source>
</evidence>
<organism evidence="8 9">
    <name type="scientific">Xanthoceras sorbifolium</name>
    <dbReference type="NCBI Taxonomy" id="99658"/>
    <lineage>
        <taxon>Eukaryota</taxon>
        <taxon>Viridiplantae</taxon>
        <taxon>Streptophyta</taxon>
        <taxon>Embryophyta</taxon>
        <taxon>Tracheophyta</taxon>
        <taxon>Spermatophyta</taxon>
        <taxon>Magnoliopsida</taxon>
        <taxon>eudicotyledons</taxon>
        <taxon>Gunneridae</taxon>
        <taxon>Pentapetalae</taxon>
        <taxon>rosids</taxon>
        <taxon>malvids</taxon>
        <taxon>Sapindales</taxon>
        <taxon>Sapindaceae</taxon>
        <taxon>Xanthoceroideae</taxon>
        <taxon>Xanthoceras</taxon>
    </lineage>
</organism>
<feature type="domain" description="Malectin-like" evidence="7">
    <location>
        <begin position="34"/>
        <end position="357"/>
    </location>
</feature>
<evidence type="ECO:0000256" key="4">
    <source>
        <dbReference type="ARBA" id="ARBA00022989"/>
    </source>
</evidence>
<comment type="subcellular location">
    <subcellularLocation>
        <location evidence="1">Membrane</location>
        <topology evidence="1">Single-pass membrane protein</topology>
    </subcellularLocation>
</comment>
<sequence length="456" mass="51462">MTMEMLNHLIFAFLCLAALAVLVQSQSQSGFISIDCGLSETSWYTDKRTGINYTSDATFTDAGVSYNISREFNGDAALEQRFLNVRSFPEGKRNCYTLKPARGNIKFLIRASFMYANYDDQGNLPSFYLFLGAQLWDSVDFKDASTIVTKEIIHMPQTNYVYVCLVNTSSGTPFMSSLELRPLLNSTYPTQSGSLLLYLRLDVGSTTNETIRYNDDVYDRVWSPYNRPEWTPISTSLSVDTTGNQVQAPSAVMKTAVIPANGSNSLTLNWETSDNTSQYYVYLYFAELQLDQVNNQTRQQYIYTNGKLWYDGPFLPNYLAAATLYSTTPVTELQFSINKTEESPLPPILNALEIYKVKEFTQLLTNQQDGDAIMNIKTNYGVKRSSWQGDPCAPKVLLWQGLNCSYDDYNAARIISLNLTGNKLKGSVPIGLIERRDSGFLTLRFAYSPKFLIHIL</sequence>
<evidence type="ECO:0000256" key="1">
    <source>
        <dbReference type="ARBA" id="ARBA00004167"/>
    </source>
</evidence>
<dbReference type="Gene3D" id="2.60.120.430">
    <property type="entry name" value="Galactose-binding lectin"/>
    <property type="match status" value="1"/>
</dbReference>
<feature type="signal peptide" evidence="6">
    <location>
        <begin position="1"/>
        <end position="25"/>
    </location>
</feature>
<evidence type="ECO:0000256" key="3">
    <source>
        <dbReference type="ARBA" id="ARBA00022729"/>
    </source>
</evidence>
<accession>A0ABQ8HM97</accession>
<evidence type="ECO:0000256" key="2">
    <source>
        <dbReference type="ARBA" id="ARBA00022692"/>
    </source>
</evidence>
<dbReference type="PANTHER" id="PTHR45631:SF197">
    <property type="entry name" value="TYROSINE KINASE FAMILY PROTEIN"/>
    <property type="match status" value="1"/>
</dbReference>